<dbReference type="AlphaFoldDB" id="A0A165Z0U5"/>
<dbReference type="OrthoDB" id="4846903at2"/>
<evidence type="ECO:0000313" key="2">
    <source>
        <dbReference type="Proteomes" id="UP000076577"/>
    </source>
</evidence>
<gene>
    <name evidence="1" type="ORF">PsAD2_01949</name>
</gene>
<dbReference type="RefSeq" id="WP_068005319.1">
    <property type="nucleotide sequence ID" value="NZ_FOFM01000013.1"/>
</dbReference>
<dbReference type="Proteomes" id="UP000076577">
    <property type="component" value="Unassembled WGS sequence"/>
</dbReference>
<dbReference type="STRING" id="989403.SAMN05421798_11347"/>
<comment type="caution">
    <text evidence="1">The sequence shown here is derived from an EMBL/GenBank/DDBJ whole genome shotgun (WGS) entry which is preliminary data.</text>
</comment>
<dbReference type="PATRIC" id="fig|989403.3.peg.2085"/>
<organism evidence="1 2">
    <name type="scientific">Pseudovibrio axinellae</name>
    <dbReference type="NCBI Taxonomy" id="989403"/>
    <lineage>
        <taxon>Bacteria</taxon>
        <taxon>Pseudomonadati</taxon>
        <taxon>Pseudomonadota</taxon>
        <taxon>Alphaproteobacteria</taxon>
        <taxon>Hyphomicrobiales</taxon>
        <taxon>Stappiaceae</taxon>
        <taxon>Pseudovibrio</taxon>
    </lineage>
</organism>
<proteinExistence type="predicted"/>
<sequence>MQEQASGNSTGLTAGQIEIFDKDSPALPSGSYVLSVQQSVSHDGTCAISPSDGDQCAPYETSLDFAVEGPKLSMGTDQVMEVFPPSRSPGAWQETLPYISLASPSIPWESTIAIPQSSTNGDTAPWLALVVLTQEELGNLAQPVHTITVGDLISPSSQNVLAPVISPSPTTQERAEKISSLDIPAAVFTANMPSAADMKLLAHVRRTSKDDGTQTSETGTDTYSIIMANRLPQPAKNNFAFLISLEGLGDYLPGGSKSIPEDKTSVRVAVLYSWQLGTVTEESDFCSDFQRLAEGDNTSMLKLPQKIEGQVGTVLELGYVPLTWHMRSGETMTGWYRGPFTPVATKEDLIQPPKDSAILPAVLHSDQLLRYDQSTGTFDVSYAAAFEVGRLLALSTPSYLTQISGWRADAITEALKSTGNLYHDARALLSEGQAASSQEPPVSIQNWLARQAQLTGLPFSYLVPSADLLMTESLRFFILDQNWIYYFLMGALSVGILEDSSLAHHQGSAHSAVTKAMKSANNGEGWVEPITGYLLRSSLVTDFPKMTVSARAVDGNALVCLQKQNLSSAVTFGLFYGVPETVSFTQPEQHQQFGVYVQGSGYVIPARYISGAKTGSKIPSDGSGDASVQVAMRAHSNGVLDVSATAQSLAAIVSANDDYLQASGALSSGQFAVQMIKPAGQFSFSWSPTSQDNNTGEAA</sequence>
<dbReference type="EMBL" id="LMCB01000014">
    <property type="protein sequence ID" value="KZL19410.1"/>
    <property type="molecule type" value="Genomic_DNA"/>
</dbReference>
<protein>
    <submittedName>
        <fullName evidence="1">Uncharacterized protein</fullName>
    </submittedName>
</protein>
<reference evidence="1 2" key="1">
    <citation type="journal article" date="2016" name="Front. Microbiol.">
        <title>Comparative Genomic Analysis Reveals a Diverse Repertoire of Genes Involved in Prokaryote-Eukaryote Interactions within the Pseudovibrio Genus.</title>
        <authorList>
            <person name="Romano S."/>
            <person name="Fernandez-Guerra A."/>
            <person name="Reen F.J."/>
            <person name="Glockner F.O."/>
            <person name="Crowley S.P."/>
            <person name="O'Sullivan O."/>
            <person name="Cotter P.D."/>
            <person name="Adams C."/>
            <person name="Dobson A.D."/>
            <person name="O'Gara F."/>
        </authorList>
    </citation>
    <scope>NUCLEOTIDE SEQUENCE [LARGE SCALE GENOMIC DNA]</scope>
    <source>
        <strain evidence="1 2">Ad2</strain>
    </source>
</reference>
<evidence type="ECO:0000313" key="1">
    <source>
        <dbReference type="EMBL" id="KZL19410.1"/>
    </source>
</evidence>
<keyword evidence="2" id="KW-1185">Reference proteome</keyword>
<accession>A0A165Z0U5</accession>
<name>A0A165Z0U5_9HYPH</name>